<keyword evidence="2 6" id="KW-0479">Metal-binding</keyword>
<dbReference type="SUPFAM" id="SSF48264">
    <property type="entry name" value="Cytochrome P450"/>
    <property type="match status" value="1"/>
</dbReference>
<dbReference type="PANTHER" id="PTHR46300">
    <property type="entry name" value="P450, PUTATIVE (EUROFUNG)-RELATED-RELATED"/>
    <property type="match status" value="1"/>
</dbReference>
<protein>
    <recommendedName>
        <fullName evidence="11">Cytochrome P450</fullName>
    </recommendedName>
</protein>
<organism evidence="9 10">
    <name type="scientific">Thyridium curvatum</name>
    <dbReference type="NCBI Taxonomy" id="1093900"/>
    <lineage>
        <taxon>Eukaryota</taxon>
        <taxon>Fungi</taxon>
        <taxon>Dikarya</taxon>
        <taxon>Ascomycota</taxon>
        <taxon>Pezizomycotina</taxon>
        <taxon>Sordariomycetes</taxon>
        <taxon>Sordariomycetidae</taxon>
        <taxon>Thyridiales</taxon>
        <taxon>Thyridiaceae</taxon>
        <taxon>Thyridium</taxon>
    </lineage>
</organism>
<evidence type="ECO:0000256" key="6">
    <source>
        <dbReference type="PIRSR" id="PIRSR602401-1"/>
    </source>
</evidence>
<keyword evidence="8" id="KW-1133">Transmembrane helix</keyword>
<feature type="transmembrane region" description="Helical" evidence="8">
    <location>
        <begin position="12"/>
        <end position="36"/>
    </location>
</feature>
<dbReference type="OrthoDB" id="1470350at2759"/>
<evidence type="ECO:0000313" key="10">
    <source>
        <dbReference type="Proteomes" id="UP000319257"/>
    </source>
</evidence>
<dbReference type="InterPro" id="IPR001128">
    <property type="entry name" value="Cyt_P450"/>
</dbReference>
<name>A0A507AUC0_9PEZI</name>
<reference evidence="9 10" key="1">
    <citation type="submission" date="2019-06" db="EMBL/GenBank/DDBJ databases">
        <title>Draft genome sequence of the filamentous fungus Phialemoniopsis curvata isolated from diesel fuel.</title>
        <authorList>
            <person name="Varaljay V.A."/>
            <person name="Lyon W.J."/>
            <person name="Crouch A.L."/>
            <person name="Drake C.E."/>
            <person name="Hollomon J.M."/>
            <person name="Nadeau L.J."/>
            <person name="Nunn H.S."/>
            <person name="Stevenson B.S."/>
            <person name="Bojanowski C.L."/>
            <person name="Crookes-Goodson W.J."/>
        </authorList>
    </citation>
    <scope>NUCLEOTIDE SEQUENCE [LARGE SCALE GENOMIC DNA]</scope>
    <source>
        <strain evidence="9 10">D216</strain>
    </source>
</reference>
<feature type="binding site" description="axial binding residue" evidence="6">
    <location>
        <position position="465"/>
    </location>
    <ligand>
        <name>heme</name>
        <dbReference type="ChEBI" id="CHEBI:30413"/>
    </ligand>
    <ligandPart>
        <name>Fe</name>
        <dbReference type="ChEBI" id="CHEBI:18248"/>
    </ligandPart>
</feature>
<keyword evidence="6 7" id="KW-0349">Heme</keyword>
<proteinExistence type="inferred from homology"/>
<comment type="similarity">
    <text evidence="1 7">Belongs to the cytochrome P450 family.</text>
</comment>
<dbReference type="PROSITE" id="PS00086">
    <property type="entry name" value="CYTOCHROME_P450"/>
    <property type="match status" value="1"/>
</dbReference>
<dbReference type="GeneID" id="41973490"/>
<evidence type="ECO:0000256" key="7">
    <source>
        <dbReference type="RuleBase" id="RU000461"/>
    </source>
</evidence>
<keyword evidence="8" id="KW-0472">Membrane</keyword>
<dbReference type="InterPro" id="IPR036396">
    <property type="entry name" value="Cyt_P450_sf"/>
</dbReference>
<evidence type="ECO:0000256" key="5">
    <source>
        <dbReference type="ARBA" id="ARBA00023033"/>
    </source>
</evidence>
<keyword evidence="4 6" id="KW-0408">Iron</keyword>
<dbReference type="Pfam" id="PF00067">
    <property type="entry name" value="p450"/>
    <property type="match status" value="1"/>
</dbReference>
<evidence type="ECO:0000256" key="8">
    <source>
        <dbReference type="SAM" id="Phobius"/>
    </source>
</evidence>
<dbReference type="PANTHER" id="PTHR46300:SF2">
    <property type="entry name" value="CYTOCHROME P450 MONOOXYGENASE ALNH-RELATED"/>
    <property type="match status" value="1"/>
</dbReference>
<comment type="cofactor">
    <cofactor evidence="6">
        <name>heme</name>
        <dbReference type="ChEBI" id="CHEBI:30413"/>
    </cofactor>
</comment>
<dbReference type="STRING" id="1093900.A0A507AUC0"/>
<dbReference type="RefSeq" id="XP_030995283.1">
    <property type="nucleotide sequence ID" value="XM_031140632.1"/>
</dbReference>
<keyword evidence="3 7" id="KW-0560">Oxidoreductase</keyword>
<dbReference type="InParanoid" id="A0A507AUC0"/>
<dbReference type="InterPro" id="IPR050364">
    <property type="entry name" value="Cytochrome_P450_fung"/>
</dbReference>
<evidence type="ECO:0008006" key="11">
    <source>
        <dbReference type="Google" id="ProtNLM"/>
    </source>
</evidence>
<dbReference type="PRINTS" id="PR00463">
    <property type="entry name" value="EP450I"/>
</dbReference>
<evidence type="ECO:0000313" key="9">
    <source>
        <dbReference type="EMBL" id="TPX13572.1"/>
    </source>
</evidence>
<evidence type="ECO:0000256" key="4">
    <source>
        <dbReference type="ARBA" id="ARBA00023004"/>
    </source>
</evidence>
<dbReference type="Gene3D" id="1.10.630.10">
    <property type="entry name" value="Cytochrome P450"/>
    <property type="match status" value="1"/>
</dbReference>
<keyword evidence="8" id="KW-0812">Transmembrane</keyword>
<dbReference type="AlphaFoldDB" id="A0A507AUC0"/>
<dbReference type="InterPro" id="IPR017972">
    <property type="entry name" value="Cyt_P450_CS"/>
</dbReference>
<accession>A0A507AUC0</accession>
<dbReference type="GO" id="GO:0004497">
    <property type="term" value="F:monooxygenase activity"/>
    <property type="evidence" value="ECO:0007669"/>
    <property type="project" value="UniProtKB-KW"/>
</dbReference>
<dbReference type="GO" id="GO:0016705">
    <property type="term" value="F:oxidoreductase activity, acting on paired donors, with incorporation or reduction of molecular oxygen"/>
    <property type="evidence" value="ECO:0007669"/>
    <property type="project" value="InterPro"/>
</dbReference>
<gene>
    <name evidence="9" type="ORF">E0L32_006043</name>
</gene>
<sequence length="548" mass="61811">MLSVSSLPNSSVLHGTVYALLFLVITQTILFILGALRPKGFPPGPRGLPGLGNLLQIDRKFPFRTFTEWARKVGKDTPLGWKSAMNNVIVLNSARLVHELFDKRGSVFSDRPYMYINAEWIVRYDFKVAVFQNNDAWLNRWRKDVALMLSSASIKKLAPVYEAEAARLLVKVLESGPATGHKLMDVLTMGMLSVPCLELCGRRPDDLGVFENFRHVMETWFSLVTPGATDVFPLLRCLPGFLAPWKYKAQEVRDSLLVPGNAVLQAGRAQRASLDAGSSGFESLLAKILRDQAGQKEPFYTSRELSLIAVTMLIGGSDSSLVLFSTALSVFAHYQDAQRKVRTEILDLLGVAPPRVANLPDLRFLEACFNEILRWRPVAPMGIPHAPSRDDTINGHRIPKGSSIIPNVWNIHHDEADYESPDEFIPERFLRHPFGMRVDDEHEPARLEKQGRRMNYTFGAGRRVCLGMESAKKSFLIGMAKFLWAFEVHPRDPGRGVDLSLDTGFISDLTLKVKELDIMVKLREGLSREDIFRHYEDVYTDEARLMDW</sequence>
<comment type="caution">
    <text evidence="9">The sequence shown here is derived from an EMBL/GenBank/DDBJ whole genome shotgun (WGS) entry which is preliminary data.</text>
</comment>
<keyword evidence="5 7" id="KW-0503">Monooxygenase</keyword>
<evidence type="ECO:0000256" key="2">
    <source>
        <dbReference type="ARBA" id="ARBA00022723"/>
    </source>
</evidence>
<dbReference type="GO" id="GO:0005506">
    <property type="term" value="F:iron ion binding"/>
    <property type="evidence" value="ECO:0007669"/>
    <property type="project" value="InterPro"/>
</dbReference>
<evidence type="ECO:0000256" key="1">
    <source>
        <dbReference type="ARBA" id="ARBA00010617"/>
    </source>
</evidence>
<dbReference type="Proteomes" id="UP000319257">
    <property type="component" value="Unassembled WGS sequence"/>
</dbReference>
<evidence type="ECO:0000256" key="3">
    <source>
        <dbReference type="ARBA" id="ARBA00023002"/>
    </source>
</evidence>
<dbReference type="GO" id="GO:0020037">
    <property type="term" value="F:heme binding"/>
    <property type="evidence" value="ECO:0007669"/>
    <property type="project" value="InterPro"/>
</dbReference>
<dbReference type="InterPro" id="IPR002401">
    <property type="entry name" value="Cyt_P450_E_grp-I"/>
</dbReference>
<dbReference type="EMBL" id="SKBQ01000033">
    <property type="protein sequence ID" value="TPX13572.1"/>
    <property type="molecule type" value="Genomic_DNA"/>
</dbReference>
<keyword evidence="10" id="KW-1185">Reference proteome</keyword>